<keyword evidence="2 5" id="KW-0479">Metal-binding</keyword>
<reference evidence="8 9" key="1">
    <citation type="submission" date="2016-04" db="EMBL/GenBank/DDBJ databases">
        <title>A degradative enzymes factory behind the ericoid mycorrhizal symbiosis.</title>
        <authorList>
            <consortium name="DOE Joint Genome Institute"/>
            <person name="Martino E."/>
            <person name="Morin E."/>
            <person name="Grelet G."/>
            <person name="Kuo A."/>
            <person name="Kohler A."/>
            <person name="Daghino S."/>
            <person name="Barry K."/>
            <person name="Choi C."/>
            <person name="Cichocki N."/>
            <person name="Clum A."/>
            <person name="Copeland A."/>
            <person name="Hainaut M."/>
            <person name="Haridas S."/>
            <person name="Labutti K."/>
            <person name="Lindquist E."/>
            <person name="Lipzen A."/>
            <person name="Khouja H.-R."/>
            <person name="Murat C."/>
            <person name="Ohm R."/>
            <person name="Olson A."/>
            <person name="Spatafora J."/>
            <person name="Veneault-Fourrey C."/>
            <person name="Henrissat B."/>
            <person name="Grigoriev I."/>
            <person name="Martin F."/>
            <person name="Perotto S."/>
        </authorList>
    </citation>
    <scope>NUCLEOTIDE SEQUENCE [LARGE SCALE GENOMIC DNA]</scope>
    <source>
        <strain evidence="8 9">F</strain>
    </source>
</reference>
<evidence type="ECO:0000256" key="6">
    <source>
        <dbReference type="RuleBase" id="RU000461"/>
    </source>
</evidence>
<keyword evidence="4 5" id="KW-0408">Iron</keyword>
<dbReference type="Pfam" id="PF00067">
    <property type="entry name" value="p450"/>
    <property type="match status" value="1"/>
</dbReference>
<evidence type="ECO:0000256" key="5">
    <source>
        <dbReference type="PIRSR" id="PIRSR602401-1"/>
    </source>
</evidence>
<keyword evidence="7" id="KW-0812">Transmembrane</keyword>
<feature type="transmembrane region" description="Helical" evidence="7">
    <location>
        <begin position="280"/>
        <end position="299"/>
    </location>
</feature>
<dbReference type="InterPro" id="IPR002401">
    <property type="entry name" value="Cyt_P450_E_grp-I"/>
</dbReference>
<organism evidence="8 9">
    <name type="scientific">Hyaloscypha variabilis (strain UAMH 11265 / GT02V1 / F)</name>
    <name type="common">Meliniomyces variabilis</name>
    <dbReference type="NCBI Taxonomy" id="1149755"/>
    <lineage>
        <taxon>Eukaryota</taxon>
        <taxon>Fungi</taxon>
        <taxon>Dikarya</taxon>
        <taxon>Ascomycota</taxon>
        <taxon>Pezizomycotina</taxon>
        <taxon>Leotiomycetes</taxon>
        <taxon>Helotiales</taxon>
        <taxon>Hyaloscyphaceae</taxon>
        <taxon>Hyaloscypha</taxon>
        <taxon>Hyaloscypha variabilis</taxon>
    </lineage>
</organism>
<protein>
    <submittedName>
        <fullName evidence="8">Cytochrome P450</fullName>
    </submittedName>
</protein>
<keyword evidence="6" id="KW-0503">Monooxygenase</keyword>
<dbReference type="SUPFAM" id="SSF48264">
    <property type="entry name" value="Cytochrome P450"/>
    <property type="match status" value="1"/>
</dbReference>
<keyword evidence="7" id="KW-1133">Transmembrane helix</keyword>
<proteinExistence type="inferred from homology"/>
<evidence type="ECO:0000256" key="3">
    <source>
        <dbReference type="ARBA" id="ARBA00023002"/>
    </source>
</evidence>
<dbReference type="OrthoDB" id="1103324at2759"/>
<dbReference type="Proteomes" id="UP000235786">
    <property type="component" value="Unassembled WGS sequence"/>
</dbReference>
<dbReference type="PRINTS" id="PR00463">
    <property type="entry name" value="EP450I"/>
</dbReference>
<evidence type="ECO:0000256" key="2">
    <source>
        <dbReference type="ARBA" id="ARBA00022723"/>
    </source>
</evidence>
<dbReference type="PANTHER" id="PTHR46300:SF8">
    <property type="entry name" value="CYTOCHROME P450 2E1"/>
    <property type="match status" value="1"/>
</dbReference>
<sequence length="505" mass="58440">MDDRSFQLLVLLSAVIVIAIIVLEYYWRQNRVPAGTKKLPGPKAVPQLPSKDIYLKLYEWSKKYGSIYQVDLVGTNYIWLCSHKVADDLLGKRSTIYSGRPRMATWEDNRISMHYIPLMAYNDDYQRGINFIRKLTQSTKEHLKQISTQESWTLIQKLLSHPAGFKQHAEHCCARISSRIAWNDDSEATVDETLLRANDLLYRISPDGEITNKLPILRRTPPWVPDILQPWKVAEKKRAKRERDFWLGRRDKVRNKELAGLSWMQNTLAAKSVQMSDEEVAYAVGMTALIGGVLVSSPLQSFFLTMCLYPEWQAKAQEELDAVCGDRAPSFDDLQSCPIVRAVIRETFRWRSPLPMGVPHVSERDDVYDGYHIPGGSVVFSLEWAINRDSTIYPDPEAFKPERWLDSKYPTYKEPLAYYPSLKGHSGFGWGRRACPGQDHSEIVDFTVISMILWSCQICTKKDPVTGEEILPPFLDYTPYVIVRPNWWEFDIMIRNREKFDMMNR</sequence>
<dbReference type="GO" id="GO:0016705">
    <property type="term" value="F:oxidoreductase activity, acting on paired donors, with incorporation or reduction of molecular oxygen"/>
    <property type="evidence" value="ECO:0007669"/>
    <property type="project" value="InterPro"/>
</dbReference>
<dbReference type="STRING" id="1149755.A0A2J6R4E3"/>
<feature type="binding site" description="axial binding residue" evidence="5">
    <location>
        <position position="435"/>
    </location>
    <ligand>
        <name>heme</name>
        <dbReference type="ChEBI" id="CHEBI:30413"/>
    </ligand>
    <ligandPart>
        <name>Fe</name>
        <dbReference type="ChEBI" id="CHEBI:18248"/>
    </ligandPart>
</feature>
<dbReference type="GO" id="GO:0005506">
    <property type="term" value="F:iron ion binding"/>
    <property type="evidence" value="ECO:0007669"/>
    <property type="project" value="InterPro"/>
</dbReference>
<dbReference type="InterPro" id="IPR017972">
    <property type="entry name" value="Cyt_P450_CS"/>
</dbReference>
<dbReference type="PROSITE" id="PS00086">
    <property type="entry name" value="CYTOCHROME_P450"/>
    <property type="match status" value="1"/>
</dbReference>
<dbReference type="GO" id="GO:0020037">
    <property type="term" value="F:heme binding"/>
    <property type="evidence" value="ECO:0007669"/>
    <property type="project" value="InterPro"/>
</dbReference>
<evidence type="ECO:0000256" key="7">
    <source>
        <dbReference type="SAM" id="Phobius"/>
    </source>
</evidence>
<evidence type="ECO:0000256" key="4">
    <source>
        <dbReference type="ARBA" id="ARBA00023004"/>
    </source>
</evidence>
<keyword evidence="9" id="KW-1185">Reference proteome</keyword>
<keyword evidence="7" id="KW-0472">Membrane</keyword>
<accession>A0A2J6R4E3</accession>
<dbReference type="InterPro" id="IPR050364">
    <property type="entry name" value="Cytochrome_P450_fung"/>
</dbReference>
<evidence type="ECO:0000313" key="8">
    <source>
        <dbReference type="EMBL" id="PMD33397.1"/>
    </source>
</evidence>
<feature type="transmembrane region" description="Helical" evidence="7">
    <location>
        <begin position="6"/>
        <end position="27"/>
    </location>
</feature>
<keyword evidence="3 6" id="KW-0560">Oxidoreductase</keyword>
<evidence type="ECO:0000256" key="1">
    <source>
        <dbReference type="ARBA" id="ARBA00010617"/>
    </source>
</evidence>
<comment type="similarity">
    <text evidence="1 6">Belongs to the cytochrome P450 family.</text>
</comment>
<dbReference type="PANTHER" id="PTHR46300">
    <property type="entry name" value="P450, PUTATIVE (EUROFUNG)-RELATED-RELATED"/>
    <property type="match status" value="1"/>
</dbReference>
<dbReference type="GO" id="GO:0004497">
    <property type="term" value="F:monooxygenase activity"/>
    <property type="evidence" value="ECO:0007669"/>
    <property type="project" value="UniProtKB-KW"/>
</dbReference>
<dbReference type="AlphaFoldDB" id="A0A2J6R4E3"/>
<comment type="cofactor">
    <cofactor evidence="5">
        <name>heme</name>
        <dbReference type="ChEBI" id="CHEBI:30413"/>
    </cofactor>
</comment>
<dbReference type="EMBL" id="KZ613956">
    <property type="protein sequence ID" value="PMD33397.1"/>
    <property type="molecule type" value="Genomic_DNA"/>
</dbReference>
<dbReference type="Gene3D" id="1.10.630.10">
    <property type="entry name" value="Cytochrome P450"/>
    <property type="match status" value="1"/>
</dbReference>
<gene>
    <name evidence="8" type="ORF">L207DRAFT_548017</name>
</gene>
<dbReference type="InterPro" id="IPR001128">
    <property type="entry name" value="Cyt_P450"/>
</dbReference>
<dbReference type="InterPro" id="IPR036396">
    <property type="entry name" value="Cyt_P450_sf"/>
</dbReference>
<evidence type="ECO:0000313" key="9">
    <source>
        <dbReference type="Proteomes" id="UP000235786"/>
    </source>
</evidence>
<keyword evidence="5 6" id="KW-0349">Heme</keyword>
<name>A0A2J6R4E3_HYAVF</name>